<reference evidence="10 11" key="1">
    <citation type="journal article" date="2022" name="Int. J. Syst. Evol. Microbiol.">
        <title>&lt;i&gt;Sideroxyarcus emersonii&lt;/i&gt; gen. nov. sp. nov., a neutrophilic, microaerobic iron- and thiosulfate-oxidizing bacterium isolated from iron-rich wetland sediment.</title>
        <authorList>
            <person name="Kato S."/>
            <person name="Itoh T."/>
            <person name="Iino T."/>
            <person name="Ohkuma M."/>
        </authorList>
    </citation>
    <scope>NUCLEOTIDE SEQUENCE [LARGE SCALE GENOMIC DNA]</scope>
    <source>
        <strain evidence="10 11">MIZ01</strain>
    </source>
</reference>
<dbReference type="EMBL" id="AP023423">
    <property type="protein sequence ID" value="BCK87713.1"/>
    <property type="molecule type" value="Genomic_DNA"/>
</dbReference>
<evidence type="ECO:0000256" key="3">
    <source>
        <dbReference type="ARBA" id="ARBA00022553"/>
    </source>
</evidence>
<evidence type="ECO:0000256" key="7">
    <source>
        <dbReference type="ARBA" id="ARBA00022840"/>
    </source>
</evidence>
<dbReference type="SMART" id="SM00387">
    <property type="entry name" value="HATPase_c"/>
    <property type="match status" value="1"/>
</dbReference>
<dbReference type="AlphaFoldDB" id="A0AAN2BZ40"/>
<comment type="catalytic activity">
    <reaction evidence="1">
        <text>ATP + protein L-histidine = ADP + protein N-phospho-L-histidine.</text>
        <dbReference type="EC" id="2.7.13.3"/>
    </reaction>
</comment>
<dbReference type="InterPro" id="IPR011712">
    <property type="entry name" value="Sig_transdc_His_kin_sub3_dim/P"/>
</dbReference>
<dbReference type="Gene3D" id="3.30.565.10">
    <property type="entry name" value="Histidine kinase-like ATPase, C-terminal domain"/>
    <property type="match status" value="1"/>
</dbReference>
<dbReference type="InterPro" id="IPR029016">
    <property type="entry name" value="GAF-like_dom_sf"/>
</dbReference>
<dbReference type="InterPro" id="IPR036890">
    <property type="entry name" value="HATPase_C_sf"/>
</dbReference>
<dbReference type="RefSeq" id="WP_237246280.1">
    <property type="nucleotide sequence ID" value="NZ_AP023423.1"/>
</dbReference>
<dbReference type="GO" id="GO:0005524">
    <property type="term" value="F:ATP binding"/>
    <property type="evidence" value="ECO:0007669"/>
    <property type="project" value="UniProtKB-KW"/>
</dbReference>
<evidence type="ECO:0000259" key="9">
    <source>
        <dbReference type="SMART" id="SM00387"/>
    </source>
</evidence>
<name>A0AAN2BZ40_9PROT</name>
<dbReference type="GO" id="GO:0046983">
    <property type="term" value="F:protein dimerization activity"/>
    <property type="evidence" value="ECO:0007669"/>
    <property type="project" value="InterPro"/>
</dbReference>
<dbReference type="PANTHER" id="PTHR24421:SF10">
    <property type="entry name" value="NITRATE_NITRITE SENSOR PROTEIN NARQ"/>
    <property type="match status" value="1"/>
</dbReference>
<evidence type="ECO:0000313" key="11">
    <source>
        <dbReference type="Proteomes" id="UP001320326"/>
    </source>
</evidence>
<dbReference type="EC" id="2.7.13.3" evidence="2"/>
<evidence type="ECO:0000256" key="1">
    <source>
        <dbReference type="ARBA" id="ARBA00000085"/>
    </source>
</evidence>
<keyword evidence="7" id="KW-0067">ATP-binding</keyword>
<evidence type="ECO:0000256" key="2">
    <source>
        <dbReference type="ARBA" id="ARBA00012438"/>
    </source>
</evidence>
<dbReference type="Pfam" id="PF07730">
    <property type="entry name" value="HisKA_3"/>
    <property type="match status" value="1"/>
</dbReference>
<dbReference type="SUPFAM" id="SSF55874">
    <property type="entry name" value="ATPase domain of HSP90 chaperone/DNA topoisomerase II/histidine kinase"/>
    <property type="match status" value="1"/>
</dbReference>
<dbReference type="Proteomes" id="UP001320326">
    <property type="component" value="Chromosome"/>
</dbReference>
<dbReference type="Gene3D" id="1.20.5.1930">
    <property type="match status" value="1"/>
</dbReference>
<keyword evidence="6" id="KW-0418">Kinase</keyword>
<dbReference type="PANTHER" id="PTHR24421">
    <property type="entry name" value="NITRATE/NITRITE SENSOR PROTEIN NARX-RELATED"/>
    <property type="match status" value="1"/>
</dbReference>
<evidence type="ECO:0000256" key="8">
    <source>
        <dbReference type="ARBA" id="ARBA00023012"/>
    </source>
</evidence>
<dbReference type="SUPFAM" id="SSF55781">
    <property type="entry name" value="GAF domain-like"/>
    <property type="match status" value="1"/>
</dbReference>
<sequence>MSRKIKSIDESDPNGAFYWTRDPEFVLPGRNGGLDTCVEQEFASSRSNDLKTLLNTFLETATSFIKAKACVVRVLLPDEQTLQVISAVGLTGEELEAERIVELDCEDCGKDAFKHGLCSSEVDTCKTRHSDRPHRQFRSAISIPLESRNTPGVMLGVFTLFFDTPQSTSGHASAMAVSFSDLLATLLEHIKATREAKREELLMERQSIANEIHDSLAQTLNYARMNTTLLSDAIRNNNEVMATKYTRDIDEALEIGQKAVRTLITDFRSEMDPAGLLQALQTLSEQFRKQHNIVLDCSIRVADLDLPLEHEIQAYHIVREALSNIAKHSNASHARLIVDHLCGYYVFTVEDNGIGTFSPVEGHYGIIIMRERSQRIGGEIKVESTKGLGTCVQLFFPEPGTNRRAVHA</sequence>
<dbReference type="InterPro" id="IPR050482">
    <property type="entry name" value="Sensor_HK_TwoCompSys"/>
</dbReference>
<accession>A0AAN2BZ40</accession>
<dbReference type="KEGG" id="seme:MIZ01_1504"/>
<dbReference type="CDD" id="cd16917">
    <property type="entry name" value="HATPase_UhpB-NarQ-NarX-like"/>
    <property type="match status" value="1"/>
</dbReference>
<keyword evidence="11" id="KW-1185">Reference proteome</keyword>
<evidence type="ECO:0000256" key="6">
    <source>
        <dbReference type="ARBA" id="ARBA00022777"/>
    </source>
</evidence>
<proteinExistence type="predicted"/>
<gene>
    <name evidence="10" type="ORF">MIZ01_1504</name>
</gene>
<keyword evidence="5" id="KW-0547">Nucleotide-binding</keyword>
<organism evidence="10 11">
    <name type="scientific">Sideroxyarcus emersonii</name>
    <dbReference type="NCBI Taxonomy" id="2764705"/>
    <lineage>
        <taxon>Bacteria</taxon>
        <taxon>Pseudomonadati</taxon>
        <taxon>Pseudomonadota</taxon>
        <taxon>Betaproteobacteria</taxon>
        <taxon>Nitrosomonadales</taxon>
        <taxon>Gallionellaceae</taxon>
        <taxon>Sideroxyarcus</taxon>
    </lineage>
</organism>
<dbReference type="InterPro" id="IPR003594">
    <property type="entry name" value="HATPase_dom"/>
</dbReference>
<keyword evidence="3" id="KW-0597">Phosphoprotein</keyword>
<evidence type="ECO:0000313" key="10">
    <source>
        <dbReference type="EMBL" id="BCK87713.1"/>
    </source>
</evidence>
<dbReference type="GO" id="GO:0016020">
    <property type="term" value="C:membrane"/>
    <property type="evidence" value="ECO:0007669"/>
    <property type="project" value="InterPro"/>
</dbReference>
<protein>
    <recommendedName>
        <fullName evidence="2">histidine kinase</fullName>
        <ecNumber evidence="2">2.7.13.3</ecNumber>
    </recommendedName>
</protein>
<dbReference type="GO" id="GO:0000155">
    <property type="term" value="F:phosphorelay sensor kinase activity"/>
    <property type="evidence" value="ECO:0007669"/>
    <property type="project" value="InterPro"/>
</dbReference>
<evidence type="ECO:0000256" key="4">
    <source>
        <dbReference type="ARBA" id="ARBA00022679"/>
    </source>
</evidence>
<evidence type="ECO:0000256" key="5">
    <source>
        <dbReference type="ARBA" id="ARBA00022741"/>
    </source>
</evidence>
<keyword evidence="4" id="KW-0808">Transferase</keyword>
<feature type="domain" description="Histidine kinase/HSP90-like ATPase" evidence="9">
    <location>
        <begin position="309"/>
        <end position="400"/>
    </location>
</feature>
<dbReference type="Gene3D" id="3.30.450.40">
    <property type="match status" value="1"/>
</dbReference>
<keyword evidence="8" id="KW-0902">Two-component regulatory system</keyword>
<dbReference type="Pfam" id="PF02518">
    <property type="entry name" value="HATPase_c"/>
    <property type="match status" value="1"/>
</dbReference>